<keyword evidence="3" id="KW-0732">Signal</keyword>
<name>F2RNT1_TRIT1</name>
<evidence type="ECO:0000256" key="1">
    <source>
        <dbReference type="SAM" id="MobiDB-lite"/>
    </source>
</evidence>
<dbReference type="PANTHER" id="PTHR34883:SF16">
    <property type="entry name" value="RICH PROTEIN, PUTATIVE-RELATED"/>
    <property type="match status" value="1"/>
</dbReference>
<evidence type="ECO:0008006" key="6">
    <source>
        <dbReference type="Google" id="ProtNLM"/>
    </source>
</evidence>
<dbReference type="Proteomes" id="UP000009172">
    <property type="component" value="Unassembled WGS sequence"/>
</dbReference>
<dbReference type="SUPFAM" id="SSF49503">
    <property type="entry name" value="Cupredoxins"/>
    <property type="match status" value="1"/>
</dbReference>
<organism evidence="4 5">
    <name type="scientific">Trichophyton tonsurans (strain CBS 112818)</name>
    <name type="common">Scalp ringworm fungus</name>
    <dbReference type="NCBI Taxonomy" id="647933"/>
    <lineage>
        <taxon>Eukaryota</taxon>
        <taxon>Fungi</taxon>
        <taxon>Dikarya</taxon>
        <taxon>Ascomycota</taxon>
        <taxon>Pezizomycotina</taxon>
        <taxon>Eurotiomycetes</taxon>
        <taxon>Eurotiomycetidae</taxon>
        <taxon>Onygenales</taxon>
        <taxon>Arthrodermataceae</taxon>
        <taxon>Trichophyton</taxon>
    </lineage>
</organism>
<dbReference type="CDD" id="cd00920">
    <property type="entry name" value="Cupredoxin"/>
    <property type="match status" value="1"/>
</dbReference>
<dbReference type="EMBL" id="GG698478">
    <property type="protein sequence ID" value="EGD92987.1"/>
    <property type="molecule type" value="Genomic_DNA"/>
</dbReference>
<dbReference type="PANTHER" id="PTHR34883">
    <property type="entry name" value="SERINE-RICH PROTEIN, PUTATIVE-RELATED-RELATED"/>
    <property type="match status" value="1"/>
</dbReference>
<feature type="transmembrane region" description="Helical" evidence="2">
    <location>
        <begin position="292"/>
        <end position="309"/>
    </location>
</feature>
<feature type="region of interest" description="Disordered" evidence="1">
    <location>
        <begin position="180"/>
        <end position="210"/>
    </location>
</feature>
<dbReference type="AlphaFoldDB" id="F2RNT1"/>
<feature type="signal peptide" evidence="3">
    <location>
        <begin position="1"/>
        <end position="17"/>
    </location>
</feature>
<feature type="compositionally biased region" description="Low complexity" evidence="1">
    <location>
        <begin position="184"/>
        <end position="201"/>
    </location>
</feature>
<evidence type="ECO:0000313" key="5">
    <source>
        <dbReference type="Proteomes" id="UP000009172"/>
    </source>
</evidence>
<dbReference type="InterPro" id="IPR008972">
    <property type="entry name" value="Cupredoxin"/>
</dbReference>
<proteinExistence type="predicted"/>
<keyword evidence="5" id="KW-1185">Reference proteome</keyword>
<feature type="chain" id="PRO_5003289261" description="Extracellular serine-rich protein" evidence="3">
    <location>
        <begin position="18"/>
        <end position="311"/>
    </location>
</feature>
<sequence length="311" mass="33558">MQTLLILFSILTNLTIAQILNKSILAVQADLSVSSINESISIDLSNTLATHRVIVGGTDSDISFRPNRLNANIGDRITFEFYKSNHTLTQSTLGKPCTALQQFDSGFNWENPTNRSGLTLTLTVNTLEPQWFFCRQTNPISHCHAGMVFALNPGDRMNEFLANIKSEPWKTTSISMATNTGAVPSKSSYKTSSPSNPTPSTRNINDTASTGLPHPTYDMANVSGIFMPTAYGTGASTGLIHPTYGVANLSGTWMPTAYGTGTIGIMAPSTGAFPRSPTIVPFYSGAIKNSSYSLYLLILLCTIPFLLVARL</sequence>
<dbReference type="InterPro" id="IPR052953">
    <property type="entry name" value="Ser-rich/MCO-related"/>
</dbReference>
<evidence type="ECO:0000256" key="2">
    <source>
        <dbReference type="SAM" id="Phobius"/>
    </source>
</evidence>
<protein>
    <recommendedName>
        <fullName evidence="6">Extracellular serine-rich protein</fullName>
    </recommendedName>
</protein>
<keyword evidence="2" id="KW-0472">Membrane</keyword>
<gene>
    <name evidence="4" type="ORF">TESG_08258</name>
</gene>
<evidence type="ECO:0000256" key="3">
    <source>
        <dbReference type="SAM" id="SignalP"/>
    </source>
</evidence>
<dbReference type="HOGENOM" id="CLU_1008223_0_0_1"/>
<accession>F2RNT1</accession>
<reference evidence="5" key="1">
    <citation type="journal article" date="2012" name="MBio">
        <title>Comparative genome analysis of Trichophyton rubrum and related dermatophytes reveals candidate genes involved in infection.</title>
        <authorList>
            <person name="Martinez D.A."/>
            <person name="Oliver B.G."/>
            <person name="Graeser Y."/>
            <person name="Goldberg J.M."/>
            <person name="Li W."/>
            <person name="Martinez-Rossi N.M."/>
            <person name="Monod M."/>
            <person name="Shelest E."/>
            <person name="Barton R.C."/>
            <person name="Birch E."/>
            <person name="Brakhage A.A."/>
            <person name="Chen Z."/>
            <person name="Gurr S.J."/>
            <person name="Heiman D."/>
            <person name="Heitman J."/>
            <person name="Kosti I."/>
            <person name="Rossi A."/>
            <person name="Saif S."/>
            <person name="Samalova M."/>
            <person name="Saunders C.W."/>
            <person name="Shea T."/>
            <person name="Summerbell R.C."/>
            <person name="Xu J."/>
            <person name="Young S."/>
            <person name="Zeng Q."/>
            <person name="Birren B.W."/>
            <person name="Cuomo C.A."/>
            <person name="White T.C."/>
        </authorList>
    </citation>
    <scope>NUCLEOTIDE SEQUENCE [LARGE SCALE GENOMIC DNA]</scope>
    <source>
        <strain evidence="5">CBS 112818</strain>
    </source>
</reference>
<dbReference type="Gene3D" id="2.60.40.420">
    <property type="entry name" value="Cupredoxins - blue copper proteins"/>
    <property type="match status" value="1"/>
</dbReference>
<evidence type="ECO:0000313" key="4">
    <source>
        <dbReference type="EMBL" id="EGD92987.1"/>
    </source>
</evidence>
<keyword evidence="2" id="KW-1133">Transmembrane helix</keyword>
<keyword evidence="2" id="KW-0812">Transmembrane</keyword>